<dbReference type="Gene3D" id="3.40.50.1820">
    <property type="entry name" value="alpha/beta hydrolase"/>
    <property type="match status" value="1"/>
</dbReference>
<keyword evidence="3" id="KW-1185">Reference proteome</keyword>
<sequence>MPPWLLKIDVVGGPVPLTIWGLTAVLALVLLIRRPTGRWVLTALIGILAGALLGVGGVLIADRMRLFDAAMPQGAAWWAGGGLAVLALAIVSLWDSKAWRKIVAIVTILLTLLSTALGINALFGIDRTIGDIVGESTVEAIGSLPAVTPEEALSGPLYENWTPPADMPAKGTVSKLTGADAIPSSAGYKPRDAIVYLPPAALVKDPPHLPFAIQMMGKPGNPDPTFIQNALDKMAAENKGLAPIVIIADQLGGDRTQDPVCMDSPTFGGAETYFNKDIPAFALERLNVVADKRSWSMMGYSNGGACALKWAAKYPETWGHLVDVSGDPFPGVDADANALDGFYGGDKKKYDADKPAAYLAAGKETNAFAGHHAIFTAGEKDPVVNGYAQENAKLAADAGFTVSTYVIPGADHNETAIDGGMPMAFGVLYPLLGLSAPTG</sequence>
<evidence type="ECO:0000313" key="2">
    <source>
        <dbReference type="EMBL" id="MDR6867228.1"/>
    </source>
</evidence>
<feature type="transmembrane region" description="Helical" evidence="1">
    <location>
        <begin position="102"/>
        <end position="123"/>
    </location>
</feature>
<gene>
    <name evidence="2" type="ORF">J2Y69_001829</name>
</gene>
<protein>
    <submittedName>
        <fullName evidence="2">Enterochelin esterase-like enzyme</fullName>
    </submittedName>
</protein>
<name>A0ABU1SDA3_9MICO</name>
<dbReference type="PANTHER" id="PTHR48098">
    <property type="entry name" value="ENTEROCHELIN ESTERASE-RELATED"/>
    <property type="match status" value="1"/>
</dbReference>
<keyword evidence="1" id="KW-0812">Transmembrane</keyword>
<organism evidence="2 3">
    <name type="scientific">Microbacterium resistens</name>
    <dbReference type="NCBI Taxonomy" id="156977"/>
    <lineage>
        <taxon>Bacteria</taxon>
        <taxon>Bacillati</taxon>
        <taxon>Actinomycetota</taxon>
        <taxon>Actinomycetes</taxon>
        <taxon>Micrococcales</taxon>
        <taxon>Microbacteriaceae</taxon>
        <taxon>Microbacterium</taxon>
    </lineage>
</organism>
<proteinExistence type="predicted"/>
<dbReference type="RefSeq" id="WP_310019825.1">
    <property type="nucleotide sequence ID" value="NZ_JAVDUM010000007.1"/>
</dbReference>
<feature type="transmembrane region" description="Helical" evidence="1">
    <location>
        <begin position="75"/>
        <end position="95"/>
    </location>
</feature>
<dbReference type="InterPro" id="IPR029058">
    <property type="entry name" value="AB_hydrolase_fold"/>
</dbReference>
<keyword evidence="1" id="KW-1133">Transmembrane helix</keyword>
<feature type="transmembrane region" description="Helical" evidence="1">
    <location>
        <begin position="39"/>
        <end position="60"/>
    </location>
</feature>
<comment type="caution">
    <text evidence="2">The sequence shown here is derived from an EMBL/GenBank/DDBJ whole genome shotgun (WGS) entry which is preliminary data.</text>
</comment>
<dbReference type="EMBL" id="JAVDUM010000007">
    <property type="protein sequence ID" value="MDR6867228.1"/>
    <property type="molecule type" value="Genomic_DNA"/>
</dbReference>
<dbReference type="PANTHER" id="PTHR48098:SF1">
    <property type="entry name" value="DIACYLGLYCEROL ACYLTRANSFERASE_MYCOLYLTRANSFERASE AG85A"/>
    <property type="match status" value="1"/>
</dbReference>
<reference evidence="2 3" key="1">
    <citation type="submission" date="2023-07" db="EMBL/GenBank/DDBJ databases">
        <title>Sorghum-associated microbial communities from plants grown in Nebraska, USA.</title>
        <authorList>
            <person name="Schachtman D."/>
        </authorList>
    </citation>
    <scope>NUCLEOTIDE SEQUENCE [LARGE SCALE GENOMIC DNA]</scope>
    <source>
        <strain evidence="2 3">2980</strain>
    </source>
</reference>
<evidence type="ECO:0000256" key="1">
    <source>
        <dbReference type="SAM" id="Phobius"/>
    </source>
</evidence>
<feature type="transmembrane region" description="Helical" evidence="1">
    <location>
        <begin position="12"/>
        <end position="32"/>
    </location>
</feature>
<dbReference type="InterPro" id="IPR050583">
    <property type="entry name" value="Mycobacterial_A85_antigen"/>
</dbReference>
<evidence type="ECO:0000313" key="3">
    <source>
        <dbReference type="Proteomes" id="UP001259347"/>
    </source>
</evidence>
<dbReference type="Proteomes" id="UP001259347">
    <property type="component" value="Unassembled WGS sequence"/>
</dbReference>
<keyword evidence="1" id="KW-0472">Membrane</keyword>
<dbReference type="SUPFAM" id="SSF53474">
    <property type="entry name" value="alpha/beta-Hydrolases"/>
    <property type="match status" value="1"/>
</dbReference>
<accession>A0ABU1SDA3</accession>